<protein>
    <submittedName>
        <fullName evidence="2">Uncharacterized protein</fullName>
    </submittedName>
</protein>
<feature type="compositionally biased region" description="Gly residues" evidence="1">
    <location>
        <begin position="21"/>
        <end position="31"/>
    </location>
</feature>
<name>A0A6J4P528_9ACTN</name>
<dbReference type="AlphaFoldDB" id="A0A6J4P528"/>
<proteinExistence type="predicted"/>
<feature type="compositionally biased region" description="Pro residues" evidence="1">
    <location>
        <begin position="33"/>
        <end position="43"/>
    </location>
</feature>
<evidence type="ECO:0000313" key="2">
    <source>
        <dbReference type="EMBL" id="CAA9406504.1"/>
    </source>
</evidence>
<feature type="non-terminal residue" evidence="2">
    <location>
        <position position="1"/>
    </location>
</feature>
<accession>A0A6J4P528</accession>
<dbReference type="EMBL" id="CADCUY010000245">
    <property type="protein sequence ID" value="CAA9406504.1"/>
    <property type="molecule type" value="Genomic_DNA"/>
</dbReference>
<feature type="region of interest" description="Disordered" evidence="1">
    <location>
        <begin position="1"/>
        <end position="43"/>
    </location>
</feature>
<organism evidence="2">
    <name type="scientific">uncultured Quadrisphaera sp</name>
    <dbReference type="NCBI Taxonomy" id="904978"/>
    <lineage>
        <taxon>Bacteria</taxon>
        <taxon>Bacillati</taxon>
        <taxon>Actinomycetota</taxon>
        <taxon>Actinomycetes</taxon>
        <taxon>Kineosporiales</taxon>
        <taxon>Kineosporiaceae</taxon>
        <taxon>Quadrisphaera</taxon>
        <taxon>environmental samples</taxon>
    </lineage>
</organism>
<sequence length="90" mass="9627">RRSPRCWRAATPRSSTCGPPGSRGPGRGSRGPGPWPGPRPSPTPPCCRTGRWCWPAAPGCARSWCCGPRWPAAGTTSRTWTAACSPGRRR</sequence>
<reference evidence="2" key="1">
    <citation type="submission" date="2020-02" db="EMBL/GenBank/DDBJ databases">
        <authorList>
            <person name="Meier V. D."/>
        </authorList>
    </citation>
    <scope>NUCLEOTIDE SEQUENCE</scope>
    <source>
        <strain evidence="2">AVDCRST_MAG35</strain>
    </source>
</reference>
<feature type="non-terminal residue" evidence="2">
    <location>
        <position position="90"/>
    </location>
</feature>
<gene>
    <name evidence="2" type="ORF">AVDCRST_MAG35-1188</name>
</gene>
<evidence type="ECO:0000256" key="1">
    <source>
        <dbReference type="SAM" id="MobiDB-lite"/>
    </source>
</evidence>